<dbReference type="EMBL" id="MAXA01000047">
    <property type="protein sequence ID" value="OHV42205.1"/>
    <property type="molecule type" value="Genomic_DNA"/>
</dbReference>
<feature type="region of interest" description="Disordered" evidence="1">
    <location>
        <begin position="30"/>
        <end position="64"/>
    </location>
</feature>
<name>A0A1S1R9M5_9ACTN</name>
<gene>
    <name evidence="2" type="ORF">BBK14_11325</name>
</gene>
<accession>A0A1S1R9M5</accession>
<protein>
    <submittedName>
        <fullName evidence="2">Uncharacterized protein</fullName>
    </submittedName>
</protein>
<dbReference type="Proteomes" id="UP000179769">
    <property type="component" value="Unassembled WGS sequence"/>
</dbReference>
<keyword evidence="3" id="KW-1185">Reference proteome</keyword>
<evidence type="ECO:0000313" key="2">
    <source>
        <dbReference type="EMBL" id="OHV42205.1"/>
    </source>
</evidence>
<reference evidence="3" key="1">
    <citation type="submission" date="2016-07" db="EMBL/GenBank/DDBJ databases">
        <title>Frankia sp. NRRL B-16219 Genome sequencing.</title>
        <authorList>
            <person name="Ghodhbane-Gtari F."/>
            <person name="Swanson E."/>
            <person name="Gueddou A."/>
            <person name="Louati M."/>
            <person name="Nouioui I."/>
            <person name="Hezbri K."/>
            <person name="Abebe-Akele F."/>
            <person name="Simpson S."/>
            <person name="Morris K."/>
            <person name="Thomas K."/>
            <person name="Gtari M."/>
            <person name="Tisa L.S."/>
        </authorList>
    </citation>
    <scope>NUCLEOTIDE SEQUENCE [LARGE SCALE GENOMIC DNA]</scope>
    <source>
        <strain evidence="3">NRRL B-16219</strain>
    </source>
</reference>
<evidence type="ECO:0000256" key="1">
    <source>
        <dbReference type="SAM" id="MobiDB-lite"/>
    </source>
</evidence>
<comment type="caution">
    <text evidence="2">The sequence shown here is derived from an EMBL/GenBank/DDBJ whole genome shotgun (WGS) entry which is preliminary data.</text>
</comment>
<proteinExistence type="predicted"/>
<sequence length="64" mass="7160">MIRNVSEYRITCDRSGEDGITCHRWSAPTADQAEQAVRENGWTSGDGYHECPRHQPTPEATRAG</sequence>
<dbReference type="AlphaFoldDB" id="A0A1S1R9M5"/>
<dbReference type="RefSeq" id="WP_071060225.1">
    <property type="nucleotide sequence ID" value="NZ_MAXA01000047.1"/>
</dbReference>
<evidence type="ECO:0000313" key="3">
    <source>
        <dbReference type="Proteomes" id="UP000179769"/>
    </source>
</evidence>
<organism evidence="2 3">
    <name type="scientific">Parafrankia soli</name>
    <dbReference type="NCBI Taxonomy" id="2599596"/>
    <lineage>
        <taxon>Bacteria</taxon>
        <taxon>Bacillati</taxon>
        <taxon>Actinomycetota</taxon>
        <taxon>Actinomycetes</taxon>
        <taxon>Frankiales</taxon>
        <taxon>Frankiaceae</taxon>
        <taxon>Parafrankia</taxon>
    </lineage>
</organism>